<dbReference type="Proteomes" id="UP000271031">
    <property type="component" value="Unassembled WGS sequence"/>
</dbReference>
<evidence type="ECO:0000256" key="9">
    <source>
        <dbReference type="RuleBase" id="RU003903"/>
    </source>
</evidence>
<evidence type="ECO:0000256" key="8">
    <source>
        <dbReference type="PIRSR" id="PIRSR000193-1"/>
    </source>
</evidence>
<comment type="catalytic activity">
    <reaction evidence="6 9">
        <text>L-proline + NADP(+) = (S)-1-pyrroline-5-carboxylate + NADPH + 2 H(+)</text>
        <dbReference type="Rhea" id="RHEA:14109"/>
        <dbReference type="ChEBI" id="CHEBI:15378"/>
        <dbReference type="ChEBI" id="CHEBI:17388"/>
        <dbReference type="ChEBI" id="CHEBI:57783"/>
        <dbReference type="ChEBI" id="CHEBI:58349"/>
        <dbReference type="ChEBI" id="CHEBI:60039"/>
        <dbReference type="EC" id="1.5.1.2"/>
    </reaction>
</comment>
<dbReference type="GO" id="GO:0004735">
    <property type="term" value="F:pyrroline-5-carboxylate reductase activity"/>
    <property type="evidence" value="ECO:0007669"/>
    <property type="project" value="UniProtKB-UniRule"/>
</dbReference>
<dbReference type="UniPathway" id="UPA00098">
    <property type="reaction ID" value="UER00361"/>
</dbReference>
<proteinExistence type="inferred from homology"/>
<evidence type="ECO:0000256" key="4">
    <source>
        <dbReference type="ARBA" id="ARBA00023002"/>
    </source>
</evidence>
<dbReference type="Pfam" id="PF14748">
    <property type="entry name" value="P5CR_dimer"/>
    <property type="match status" value="1"/>
</dbReference>
<dbReference type="GO" id="GO:0055129">
    <property type="term" value="P:L-proline biosynthetic process"/>
    <property type="evidence" value="ECO:0007669"/>
    <property type="project" value="UniProtKB-UniRule"/>
</dbReference>
<evidence type="ECO:0000256" key="1">
    <source>
        <dbReference type="ARBA" id="ARBA00005525"/>
    </source>
</evidence>
<comment type="catalytic activity">
    <reaction evidence="6">
        <text>L-proline + NAD(+) = (S)-1-pyrroline-5-carboxylate + NADH + 2 H(+)</text>
        <dbReference type="Rhea" id="RHEA:14105"/>
        <dbReference type="ChEBI" id="CHEBI:15378"/>
        <dbReference type="ChEBI" id="CHEBI:17388"/>
        <dbReference type="ChEBI" id="CHEBI:57540"/>
        <dbReference type="ChEBI" id="CHEBI:57945"/>
        <dbReference type="ChEBI" id="CHEBI:60039"/>
        <dbReference type="EC" id="1.5.1.2"/>
    </reaction>
</comment>
<comment type="subcellular location">
    <subcellularLocation>
        <location evidence="6">Cytoplasm</location>
    </subcellularLocation>
</comment>
<dbReference type="PANTHER" id="PTHR11645">
    <property type="entry name" value="PYRROLINE-5-CARBOXYLATE REDUCTASE"/>
    <property type="match status" value="1"/>
</dbReference>
<reference evidence="12 13" key="1">
    <citation type="submission" date="2018-10" db="EMBL/GenBank/DDBJ databases">
        <title>Phylogenomics of Brevibacillus.</title>
        <authorList>
            <person name="Dunlap C."/>
        </authorList>
    </citation>
    <scope>NUCLEOTIDE SEQUENCE [LARGE SCALE GENOMIC DNA]</scope>
    <source>
        <strain evidence="12 13">JCM 15716</strain>
    </source>
</reference>
<dbReference type="HAMAP" id="MF_01925">
    <property type="entry name" value="P5C_reductase"/>
    <property type="match status" value="1"/>
</dbReference>
<dbReference type="Gene3D" id="3.40.50.720">
    <property type="entry name" value="NAD(P)-binding Rossmann-like Domain"/>
    <property type="match status" value="1"/>
</dbReference>
<evidence type="ECO:0000256" key="2">
    <source>
        <dbReference type="ARBA" id="ARBA00022650"/>
    </source>
</evidence>
<name>A0A3M8DFD1_9BACL</name>
<evidence type="ECO:0000256" key="3">
    <source>
        <dbReference type="ARBA" id="ARBA00022857"/>
    </source>
</evidence>
<dbReference type="SUPFAM" id="SSF48179">
    <property type="entry name" value="6-phosphogluconate dehydrogenase C-terminal domain-like"/>
    <property type="match status" value="1"/>
</dbReference>
<dbReference type="EMBL" id="RHHQ01000013">
    <property type="protein sequence ID" value="RNB85907.1"/>
    <property type="molecule type" value="Genomic_DNA"/>
</dbReference>
<comment type="pathway">
    <text evidence="6 9">Amino-acid biosynthesis; L-proline biosynthesis; L-proline from L-glutamate 5-semialdehyde: step 1/1.</text>
</comment>
<feature type="domain" description="Pyrroline-5-carboxylate reductase catalytic N-terminal" evidence="10">
    <location>
        <begin position="18"/>
        <end position="114"/>
    </location>
</feature>
<dbReference type="PIRSF" id="PIRSF000193">
    <property type="entry name" value="Pyrrol-5-carb_rd"/>
    <property type="match status" value="1"/>
</dbReference>
<comment type="function">
    <text evidence="5 6">Catalyzes the reduction of 1-pyrroline-5-carboxylate (PCA) to L-proline.</text>
</comment>
<protein>
    <recommendedName>
        <fullName evidence="6 7">Pyrroline-5-carboxylate reductase</fullName>
        <shortName evidence="6">P5C reductase</shortName>
        <shortName evidence="6">P5CR</shortName>
        <ecNumber evidence="6 7">1.5.1.2</ecNumber>
    </recommendedName>
    <alternativeName>
        <fullName evidence="6">PCA reductase</fullName>
    </alternativeName>
</protein>
<keyword evidence="2 6" id="KW-0641">Proline biosynthesis</keyword>
<dbReference type="GO" id="GO:0005737">
    <property type="term" value="C:cytoplasm"/>
    <property type="evidence" value="ECO:0007669"/>
    <property type="project" value="UniProtKB-SubCell"/>
</dbReference>
<keyword evidence="3 6" id="KW-0521">NADP</keyword>
<dbReference type="InterPro" id="IPR000304">
    <property type="entry name" value="Pyrroline-COOH_reductase"/>
</dbReference>
<gene>
    <name evidence="6 12" type="primary">proC</name>
    <name evidence="12" type="ORF">EDM56_18070</name>
</gene>
<accession>A0A3M8DFD1</accession>
<dbReference type="AlphaFoldDB" id="A0A3M8DFD1"/>
<evidence type="ECO:0000259" key="11">
    <source>
        <dbReference type="Pfam" id="PF14748"/>
    </source>
</evidence>
<evidence type="ECO:0000259" key="10">
    <source>
        <dbReference type="Pfam" id="PF03807"/>
    </source>
</evidence>
<dbReference type="InterPro" id="IPR053790">
    <property type="entry name" value="P5CR-like_CS"/>
</dbReference>
<dbReference type="InterPro" id="IPR028939">
    <property type="entry name" value="P5C_Rdtase_cat_N"/>
</dbReference>
<comment type="caution">
    <text evidence="12">The sequence shown here is derived from an EMBL/GenBank/DDBJ whole genome shotgun (WGS) entry which is preliminary data.</text>
</comment>
<dbReference type="SUPFAM" id="SSF51735">
    <property type="entry name" value="NAD(P)-binding Rossmann-fold domains"/>
    <property type="match status" value="1"/>
</dbReference>
<comment type="similarity">
    <text evidence="1 6 9">Belongs to the pyrroline-5-carboxylate reductase family.</text>
</comment>
<dbReference type="InterPro" id="IPR008927">
    <property type="entry name" value="6-PGluconate_DH-like_C_sf"/>
</dbReference>
<dbReference type="Gene3D" id="1.10.3730.10">
    <property type="entry name" value="ProC C-terminal domain-like"/>
    <property type="match status" value="1"/>
</dbReference>
<dbReference type="InterPro" id="IPR029036">
    <property type="entry name" value="P5CR_dimer"/>
</dbReference>
<evidence type="ECO:0000256" key="7">
    <source>
        <dbReference type="NCBIfam" id="TIGR00112"/>
    </source>
</evidence>
<feature type="domain" description="Pyrroline-5-carboxylate reductase dimerisation" evidence="11">
    <location>
        <begin position="177"/>
        <end position="281"/>
    </location>
</feature>
<dbReference type="FunFam" id="1.10.3730.10:FF:000001">
    <property type="entry name" value="Pyrroline-5-carboxylate reductase"/>
    <property type="match status" value="1"/>
</dbReference>
<organism evidence="12 13">
    <name type="scientific">Brevibacillus fluminis</name>
    <dbReference type="NCBI Taxonomy" id="511487"/>
    <lineage>
        <taxon>Bacteria</taxon>
        <taxon>Bacillati</taxon>
        <taxon>Bacillota</taxon>
        <taxon>Bacilli</taxon>
        <taxon>Bacillales</taxon>
        <taxon>Paenibacillaceae</taxon>
        <taxon>Brevibacillus</taxon>
    </lineage>
</organism>
<keyword evidence="6 9" id="KW-0028">Amino-acid biosynthesis</keyword>
<dbReference type="Pfam" id="PF03807">
    <property type="entry name" value="F420_oxidored"/>
    <property type="match status" value="1"/>
</dbReference>
<sequence>MESKKTMLSLAQAFHTKTISFLGAGSVVEAIIGGVLRNELVPASQIYITNRSDQERLQTLSNTFGVQIERDKKALIEKADILVLAIKPKDVAEACQSLRGLVRKDQLVISVIAGVSTDFLREWLGVECAIIRTMPNTSSAIGLSTTGMSRGRFADEEDLATAKHLFEAIGSVYALPEEELDIITGLSGSGPAYIYYMIEAMEKAGVEAGLKPEIARRLTVETVLGAAQMLLTTNAEPALLRKKITSPNGTTQAGIEVLDSFSFQEAVVSAVLRATERSRELGAQFN</sequence>
<keyword evidence="13" id="KW-1185">Reference proteome</keyword>
<feature type="binding site" evidence="8">
    <location>
        <begin position="85"/>
        <end position="88"/>
    </location>
    <ligand>
        <name>NADP(+)</name>
        <dbReference type="ChEBI" id="CHEBI:58349"/>
    </ligand>
</feature>
<dbReference type="OrthoDB" id="9805754at2"/>
<dbReference type="InterPro" id="IPR036291">
    <property type="entry name" value="NAD(P)-bd_dom_sf"/>
</dbReference>
<dbReference type="PROSITE" id="PS00521">
    <property type="entry name" value="P5CR"/>
    <property type="match status" value="1"/>
</dbReference>
<dbReference type="EC" id="1.5.1.2" evidence="6 7"/>
<dbReference type="NCBIfam" id="TIGR00112">
    <property type="entry name" value="proC"/>
    <property type="match status" value="1"/>
</dbReference>
<evidence type="ECO:0000256" key="5">
    <source>
        <dbReference type="ARBA" id="ARBA00058118"/>
    </source>
</evidence>
<keyword evidence="4 6" id="KW-0560">Oxidoreductase</keyword>
<evidence type="ECO:0000313" key="12">
    <source>
        <dbReference type="EMBL" id="RNB85907.1"/>
    </source>
</evidence>
<dbReference type="RefSeq" id="WP_122919319.1">
    <property type="nucleotide sequence ID" value="NZ_RHHQ01000013.1"/>
</dbReference>
<evidence type="ECO:0000313" key="13">
    <source>
        <dbReference type="Proteomes" id="UP000271031"/>
    </source>
</evidence>
<keyword evidence="6" id="KW-0963">Cytoplasm</keyword>
<evidence type="ECO:0000256" key="6">
    <source>
        <dbReference type="HAMAP-Rule" id="MF_01925"/>
    </source>
</evidence>
<dbReference type="PANTHER" id="PTHR11645:SF49">
    <property type="entry name" value="PYRROLINE-5-CARBOXYLATE REDUCTASE 1"/>
    <property type="match status" value="1"/>
</dbReference>